<dbReference type="AlphaFoldDB" id="A0A7R9QN75"/>
<dbReference type="PROSITE" id="PS51417">
    <property type="entry name" value="ARF"/>
    <property type="match status" value="1"/>
</dbReference>
<evidence type="ECO:0000313" key="13">
    <source>
        <dbReference type="Proteomes" id="UP000728032"/>
    </source>
</evidence>
<keyword evidence="7" id="KW-0472">Membrane</keyword>
<dbReference type="EMBL" id="CAJPVJ010004158">
    <property type="protein sequence ID" value="CAG2168347.1"/>
    <property type="molecule type" value="Genomic_DNA"/>
</dbReference>
<keyword evidence="6" id="KW-0342">GTP-binding</keyword>
<protein>
    <recommendedName>
        <fullName evidence="2">Ras-related protein Rab-21</fullName>
    </recommendedName>
</protein>
<dbReference type="SMART" id="SM00176">
    <property type="entry name" value="RAN"/>
    <property type="match status" value="1"/>
</dbReference>
<name>A0A7R9QN75_9ACAR</name>
<keyword evidence="3" id="KW-0813">Transport</keyword>
<keyword evidence="8" id="KW-0449">Lipoprotein</keyword>
<evidence type="ECO:0000256" key="6">
    <source>
        <dbReference type="ARBA" id="ARBA00023134"/>
    </source>
</evidence>
<dbReference type="OrthoDB" id="63533at2759"/>
<sequence>MSSNSVQLSQQQFKIVLLGEGCVGKTSMMLRYCHNKFNDTHESTLQASFLTKKFIVNNTRVQLSIWDTAGQERFHALGPIYYRDSNGAVLVYDVSDADSLSKVKSWVKELRKIRGNHVVLAIVGNKTDLLSPQQQHNIADNEIIAEAQKYSQSVNANHYCTSAKTNKGIDDLFLDLTHKMLAQNQLLHEQTQVKSRSTTSGSSQRGLTIAADPPTDEESADTRRNKCC</sequence>
<dbReference type="NCBIfam" id="TIGR00231">
    <property type="entry name" value="small_GTP"/>
    <property type="match status" value="1"/>
</dbReference>
<evidence type="ECO:0000313" key="12">
    <source>
        <dbReference type="EMBL" id="CAD7650492.1"/>
    </source>
</evidence>
<gene>
    <name evidence="12" type="ORF">ONB1V03_LOCUS7837</name>
</gene>
<evidence type="ECO:0000256" key="9">
    <source>
        <dbReference type="ARBA" id="ARBA00023289"/>
    </source>
</evidence>
<dbReference type="PROSITE" id="PS51421">
    <property type="entry name" value="RAS"/>
    <property type="match status" value="1"/>
</dbReference>
<comment type="subcellular location">
    <subcellularLocation>
        <location evidence="10">Endomembrane system</location>
        <topology evidence="10">Lipid-anchor</topology>
    </subcellularLocation>
</comment>
<dbReference type="GO" id="GO:0005525">
    <property type="term" value="F:GTP binding"/>
    <property type="evidence" value="ECO:0007669"/>
    <property type="project" value="UniProtKB-KW"/>
</dbReference>
<reference evidence="12" key="1">
    <citation type="submission" date="2020-11" db="EMBL/GenBank/DDBJ databases">
        <authorList>
            <person name="Tran Van P."/>
        </authorList>
    </citation>
    <scope>NUCLEOTIDE SEQUENCE</scope>
</reference>
<dbReference type="SMART" id="SM00175">
    <property type="entry name" value="RAB"/>
    <property type="match status" value="1"/>
</dbReference>
<dbReference type="SMART" id="SM00173">
    <property type="entry name" value="RAS"/>
    <property type="match status" value="1"/>
</dbReference>
<dbReference type="SMART" id="SM00174">
    <property type="entry name" value="RHO"/>
    <property type="match status" value="1"/>
</dbReference>
<dbReference type="GO" id="GO:0015031">
    <property type="term" value="P:protein transport"/>
    <property type="evidence" value="ECO:0007669"/>
    <property type="project" value="UniProtKB-KW"/>
</dbReference>
<keyword evidence="5" id="KW-0653">Protein transport</keyword>
<dbReference type="InterPro" id="IPR027417">
    <property type="entry name" value="P-loop_NTPase"/>
</dbReference>
<dbReference type="InterPro" id="IPR005225">
    <property type="entry name" value="Small_GTP-bd"/>
</dbReference>
<dbReference type="EMBL" id="OC918983">
    <property type="protein sequence ID" value="CAD7650492.1"/>
    <property type="molecule type" value="Genomic_DNA"/>
</dbReference>
<proteinExistence type="inferred from homology"/>
<dbReference type="PRINTS" id="PR00449">
    <property type="entry name" value="RASTRNSFRMNG"/>
</dbReference>
<dbReference type="GO" id="GO:0012505">
    <property type="term" value="C:endomembrane system"/>
    <property type="evidence" value="ECO:0007669"/>
    <property type="project" value="UniProtKB-SubCell"/>
</dbReference>
<evidence type="ECO:0000256" key="7">
    <source>
        <dbReference type="ARBA" id="ARBA00023136"/>
    </source>
</evidence>
<dbReference type="PROSITE" id="PS51420">
    <property type="entry name" value="RHO"/>
    <property type="match status" value="1"/>
</dbReference>
<evidence type="ECO:0000256" key="2">
    <source>
        <dbReference type="ARBA" id="ARBA00014900"/>
    </source>
</evidence>
<feature type="compositionally biased region" description="Low complexity" evidence="11">
    <location>
        <begin position="195"/>
        <end position="206"/>
    </location>
</feature>
<dbReference type="InterPro" id="IPR001806">
    <property type="entry name" value="Small_GTPase"/>
</dbReference>
<organism evidence="12">
    <name type="scientific">Oppiella nova</name>
    <dbReference type="NCBI Taxonomy" id="334625"/>
    <lineage>
        <taxon>Eukaryota</taxon>
        <taxon>Metazoa</taxon>
        <taxon>Ecdysozoa</taxon>
        <taxon>Arthropoda</taxon>
        <taxon>Chelicerata</taxon>
        <taxon>Arachnida</taxon>
        <taxon>Acari</taxon>
        <taxon>Acariformes</taxon>
        <taxon>Sarcoptiformes</taxon>
        <taxon>Oribatida</taxon>
        <taxon>Brachypylina</taxon>
        <taxon>Oppioidea</taxon>
        <taxon>Oppiidae</taxon>
        <taxon>Oppiella</taxon>
    </lineage>
</organism>
<keyword evidence="13" id="KW-1185">Reference proteome</keyword>
<evidence type="ECO:0000256" key="5">
    <source>
        <dbReference type="ARBA" id="ARBA00022927"/>
    </source>
</evidence>
<keyword evidence="4" id="KW-0547">Nucleotide-binding</keyword>
<accession>A0A7R9QN75</accession>
<evidence type="ECO:0000256" key="1">
    <source>
        <dbReference type="ARBA" id="ARBA00006270"/>
    </source>
</evidence>
<evidence type="ECO:0000256" key="10">
    <source>
        <dbReference type="ARBA" id="ARBA00037868"/>
    </source>
</evidence>
<dbReference type="PANTHER" id="PTHR47978">
    <property type="match status" value="1"/>
</dbReference>
<dbReference type="Proteomes" id="UP000728032">
    <property type="component" value="Unassembled WGS sequence"/>
</dbReference>
<dbReference type="SUPFAM" id="SSF52540">
    <property type="entry name" value="P-loop containing nucleoside triphosphate hydrolases"/>
    <property type="match status" value="1"/>
</dbReference>
<feature type="region of interest" description="Disordered" evidence="11">
    <location>
        <begin position="190"/>
        <end position="228"/>
    </location>
</feature>
<dbReference type="Gene3D" id="3.40.50.300">
    <property type="entry name" value="P-loop containing nucleotide triphosphate hydrolases"/>
    <property type="match status" value="1"/>
</dbReference>
<evidence type="ECO:0000256" key="8">
    <source>
        <dbReference type="ARBA" id="ARBA00023288"/>
    </source>
</evidence>
<evidence type="ECO:0000256" key="11">
    <source>
        <dbReference type="SAM" id="MobiDB-lite"/>
    </source>
</evidence>
<dbReference type="GO" id="GO:0003924">
    <property type="term" value="F:GTPase activity"/>
    <property type="evidence" value="ECO:0007669"/>
    <property type="project" value="InterPro"/>
</dbReference>
<evidence type="ECO:0000256" key="4">
    <source>
        <dbReference type="ARBA" id="ARBA00022741"/>
    </source>
</evidence>
<evidence type="ECO:0000256" key="3">
    <source>
        <dbReference type="ARBA" id="ARBA00022448"/>
    </source>
</evidence>
<dbReference type="FunFam" id="3.40.50.300:FF:000550">
    <property type="entry name" value="ras-related protein Rab-21"/>
    <property type="match status" value="1"/>
</dbReference>
<comment type="similarity">
    <text evidence="1">Belongs to the small GTPase superfamily. Rab family.</text>
</comment>
<keyword evidence="9" id="KW-0636">Prenylation</keyword>
<dbReference type="Pfam" id="PF00071">
    <property type="entry name" value="Ras"/>
    <property type="match status" value="1"/>
</dbReference>
<dbReference type="PROSITE" id="PS51419">
    <property type="entry name" value="RAB"/>
    <property type="match status" value="1"/>
</dbReference>